<reference evidence="1" key="1">
    <citation type="journal article" date="2023" name="G3 (Bethesda)">
        <title>Whole genome assembly and annotation of the endangered Caribbean coral Acropora cervicornis.</title>
        <authorList>
            <person name="Selwyn J.D."/>
            <person name="Vollmer S.V."/>
        </authorList>
    </citation>
    <scope>NUCLEOTIDE SEQUENCE</scope>
    <source>
        <strain evidence="1">K2</strain>
    </source>
</reference>
<sequence length="85" mass="9417">MKDQFNISRAFGLGEIQRSENDQESVRAKGVCIDSTHGTTGYDFLLTTVMGCLWLGAFQTMKISLICVFSSNYGEKTVVSYHLIG</sequence>
<keyword evidence="2" id="KW-1185">Reference proteome</keyword>
<gene>
    <name evidence="1" type="ORF">P5673_029022</name>
</gene>
<proteinExistence type="predicted"/>
<dbReference type="Proteomes" id="UP001249851">
    <property type="component" value="Unassembled WGS sequence"/>
</dbReference>
<accession>A0AAD9UUN4</accession>
<comment type="caution">
    <text evidence="1">The sequence shown here is derived from an EMBL/GenBank/DDBJ whole genome shotgun (WGS) entry which is preliminary data.</text>
</comment>
<protein>
    <submittedName>
        <fullName evidence="1">Uncharacterized protein</fullName>
    </submittedName>
</protein>
<name>A0AAD9UUN4_ACRCE</name>
<evidence type="ECO:0000313" key="1">
    <source>
        <dbReference type="EMBL" id="KAK2550322.1"/>
    </source>
</evidence>
<dbReference type="EMBL" id="JARQWQ010000112">
    <property type="protein sequence ID" value="KAK2550322.1"/>
    <property type="molecule type" value="Genomic_DNA"/>
</dbReference>
<reference evidence="1" key="2">
    <citation type="journal article" date="2023" name="Science">
        <title>Genomic signatures of disease resistance in endangered staghorn corals.</title>
        <authorList>
            <person name="Vollmer S.V."/>
            <person name="Selwyn J.D."/>
            <person name="Despard B.A."/>
            <person name="Roesel C.L."/>
        </authorList>
    </citation>
    <scope>NUCLEOTIDE SEQUENCE</scope>
    <source>
        <strain evidence="1">K2</strain>
    </source>
</reference>
<dbReference type="AlphaFoldDB" id="A0AAD9UUN4"/>
<evidence type="ECO:0000313" key="2">
    <source>
        <dbReference type="Proteomes" id="UP001249851"/>
    </source>
</evidence>
<organism evidence="1 2">
    <name type="scientific">Acropora cervicornis</name>
    <name type="common">Staghorn coral</name>
    <dbReference type="NCBI Taxonomy" id="6130"/>
    <lineage>
        <taxon>Eukaryota</taxon>
        <taxon>Metazoa</taxon>
        <taxon>Cnidaria</taxon>
        <taxon>Anthozoa</taxon>
        <taxon>Hexacorallia</taxon>
        <taxon>Scleractinia</taxon>
        <taxon>Astrocoeniina</taxon>
        <taxon>Acroporidae</taxon>
        <taxon>Acropora</taxon>
    </lineage>
</organism>